<gene>
    <name evidence="2" type="ORF">Amon01_000776600</name>
</gene>
<feature type="region of interest" description="Disordered" evidence="1">
    <location>
        <begin position="48"/>
        <end position="71"/>
    </location>
</feature>
<reference evidence="2" key="1">
    <citation type="submission" date="2023-04" db="EMBL/GenBank/DDBJ databases">
        <title>Ambrosiozyma monospora NBRC 1965.</title>
        <authorList>
            <person name="Ichikawa N."/>
            <person name="Sato H."/>
            <person name="Tonouchi N."/>
        </authorList>
    </citation>
    <scope>NUCLEOTIDE SEQUENCE</scope>
    <source>
        <strain evidence="2">NBRC 1965</strain>
    </source>
</reference>
<name>A0A9W7DK67_AMBMO</name>
<dbReference type="Proteomes" id="UP001165063">
    <property type="component" value="Unassembled WGS sequence"/>
</dbReference>
<accession>A0A9W7DK67</accession>
<organism evidence="2 3">
    <name type="scientific">Ambrosiozyma monospora</name>
    <name type="common">Yeast</name>
    <name type="synonym">Endomycopsis monosporus</name>
    <dbReference type="NCBI Taxonomy" id="43982"/>
    <lineage>
        <taxon>Eukaryota</taxon>
        <taxon>Fungi</taxon>
        <taxon>Dikarya</taxon>
        <taxon>Ascomycota</taxon>
        <taxon>Saccharomycotina</taxon>
        <taxon>Pichiomycetes</taxon>
        <taxon>Pichiales</taxon>
        <taxon>Pichiaceae</taxon>
        <taxon>Ambrosiozyma</taxon>
    </lineage>
</organism>
<evidence type="ECO:0000256" key="1">
    <source>
        <dbReference type="SAM" id="MobiDB-lite"/>
    </source>
</evidence>
<evidence type="ECO:0000313" key="3">
    <source>
        <dbReference type="Proteomes" id="UP001165063"/>
    </source>
</evidence>
<keyword evidence="3" id="KW-1185">Reference proteome</keyword>
<protein>
    <submittedName>
        <fullName evidence="2">Unnamed protein product</fullName>
    </submittedName>
</protein>
<evidence type="ECO:0000313" key="2">
    <source>
        <dbReference type="EMBL" id="GMG55693.1"/>
    </source>
</evidence>
<dbReference type="AlphaFoldDB" id="A0A9W7DK67"/>
<feature type="compositionally biased region" description="Polar residues" evidence="1">
    <location>
        <begin position="52"/>
        <end position="70"/>
    </location>
</feature>
<proteinExistence type="predicted"/>
<comment type="caution">
    <text evidence="2">The sequence shown here is derived from an EMBL/GenBank/DDBJ whole genome shotgun (WGS) entry which is preliminary data.</text>
</comment>
<dbReference type="EMBL" id="BSXU01006051">
    <property type="protein sequence ID" value="GMG55693.1"/>
    <property type="molecule type" value="Genomic_DNA"/>
</dbReference>
<sequence>MSKEQPVCFPNFVVHNKYSTAIDITQITNMTSNQEKAEQALPLYSEIDPSAKSDSNSVDLEANNTPTSQQEKVKKCHKKHIFFSLLLLFLISTSGGHVTCQYYSQSDDVVTGQEVMKTDRFDYGFGDNHGVDMGMGMHKGKGKGCHGHDDDEEKVDVDAAEMNNMMDEMMGPN</sequence>